<protein>
    <submittedName>
        <fullName evidence="1">Uncharacterized protein</fullName>
    </submittedName>
</protein>
<dbReference type="AlphaFoldDB" id="A0A0A0EQ41"/>
<organism evidence="1 2">
    <name type="scientific">Lysobacter concretionis Ko07 = DSM 16239</name>
    <dbReference type="NCBI Taxonomy" id="1122185"/>
    <lineage>
        <taxon>Bacteria</taxon>
        <taxon>Pseudomonadati</taxon>
        <taxon>Pseudomonadota</taxon>
        <taxon>Gammaproteobacteria</taxon>
        <taxon>Lysobacterales</taxon>
        <taxon>Lysobacteraceae</taxon>
        <taxon>Novilysobacter</taxon>
    </lineage>
</organism>
<evidence type="ECO:0000313" key="2">
    <source>
        <dbReference type="Proteomes" id="UP000030017"/>
    </source>
</evidence>
<gene>
    <name evidence="1" type="ORF">N792_03870</name>
</gene>
<keyword evidence="2" id="KW-1185">Reference proteome</keyword>
<comment type="caution">
    <text evidence="1">The sequence shown here is derived from an EMBL/GenBank/DDBJ whole genome shotgun (WGS) entry which is preliminary data.</text>
</comment>
<reference evidence="1 2" key="1">
    <citation type="submission" date="2013-08" db="EMBL/GenBank/DDBJ databases">
        <title>Genome sequencing of Lysobacter.</title>
        <authorList>
            <person name="Zhang S."/>
            <person name="Wang G."/>
        </authorList>
    </citation>
    <scope>NUCLEOTIDE SEQUENCE [LARGE SCALE GENOMIC DNA]</scope>
    <source>
        <strain evidence="1 2">Ko07</strain>
    </source>
</reference>
<dbReference type="OrthoDB" id="6057663at2"/>
<dbReference type="RefSeq" id="WP_036192534.1">
    <property type="nucleotide sequence ID" value="NZ_AVPS01000003.1"/>
</dbReference>
<dbReference type="EMBL" id="AVPS01000003">
    <property type="protein sequence ID" value="KGM52263.1"/>
    <property type="molecule type" value="Genomic_DNA"/>
</dbReference>
<evidence type="ECO:0000313" key="1">
    <source>
        <dbReference type="EMBL" id="KGM52263.1"/>
    </source>
</evidence>
<dbReference type="STRING" id="1122185.N792_03870"/>
<sequence>MAENEVLDFGHHQRWKLSRRVLRDSASTFSEFVEVADDECREAVRRLPAALRKGPPLLILLRALRASVTGLQEVVAAFTEKRLANVVIAAAKCNPNGHPHSVAKTAAETMVEMLVDQISARAMKEKRFCSPEEQTALRGALTSKFAPYIAPICETIESSLRGTPIKQVKTLTARARRMRPTEVARMSLVSVPPQERPRAH</sequence>
<accession>A0A0A0EQ41</accession>
<dbReference type="Proteomes" id="UP000030017">
    <property type="component" value="Unassembled WGS sequence"/>
</dbReference>
<name>A0A0A0EQ41_9GAMM</name>
<proteinExistence type="predicted"/>